<dbReference type="InterPro" id="IPR032675">
    <property type="entry name" value="LRR_dom_sf"/>
</dbReference>
<evidence type="ECO:0000313" key="1">
    <source>
        <dbReference type="EMBL" id="OAQ25523.1"/>
    </source>
</evidence>
<dbReference type="SUPFAM" id="SSF52047">
    <property type="entry name" value="RNI-like"/>
    <property type="match status" value="1"/>
</dbReference>
<protein>
    <recommendedName>
        <fullName evidence="3">F-box domain-containing protein</fullName>
    </recommendedName>
</protein>
<dbReference type="AlphaFoldDB" id="A0A197JKM4"/>
<evidence type="ECO:0008006" key="3">
    <source>
        <dbReference type="Google" id="ProtNLM"/>
    </source>
</evidence>
<name>A0A197JKM4_9FUNG</name>
<dbReference type="Proteomes" id="UP000078512">
    <property type="component" value="Unassembled WGS sequence"/>
</dbReference>
<organism evidence="1 2">
    <name type="scientific">Linnemannia elongata AG-77</name>
    <dbReference type="NCBI Taxonomy" id="1314771"/>
    <lineage>
        <taxon>Eukaryota</taxon>
        <taxon>Fungi</taxon>
        <taxon>Fungi incertae sedis</taxon>
        <taxon>Mucoromycota</taxon>
        <taxon>Mortierellomycotina</taxon>
        <taxon>Mortierellomycetes</taxon>
        <taxon>Mortierellales</taxon>
        <taxon>Mortierellaceae</taxon>
        <taxon>Linnemannia</taxon>
    </lineage>
</organism>
<keyword evidence="2" id="KW-1185">Reference proteome</keyword>
<dbReference type="EMBL" id="KV442077">
    <property type="protein sequence ID" value="OAQ25523.1"/>
    <property type="molecule type" value="Genomic_DNA"/>
</dbReference>
<evidence type="ECO:0000313" key="2">
    <source>
        <dbReference type="Proteomes" id="UP000078512"/>
    </source>
</evidence>
<dbReference type="Gene3D" id="3.80.10.10">
    <property type="entry name" value="Ribonuclease Inhibitor"/>
    <property type="match status" value="1"/>
</dbReference>
<dbReference type="OrthoDB" id="2429444at2759"/>
<reference evidence="1 2" key="1">
    <citation type="submission" date="2016-05" db="EMBL/GenBank/DDBJ databases">
        <title>Genome sequencing reveals origins of a unique bacterial endosymbiosis in the earliest lineages of terrestrial Fungi.</title>
        <authorList>
            <consortium name="DOE Joint Genome Institute"/>
            <person name="Uehling J."/>
            <person name="Gryganskyi A."/>
            <person name="Hameed K."/>
            <person name="Tschaplinski T."/>
            <person name="Misztal P."/>
            <person name="Wu S."/>
            <person name="Desiro A."/>
            <person name="Vande Pol N."/>
            <person name="Du Z.-Y."/>
            <person name="Zienkiewicz A."/>
            <person name="Zienkiewicz K."/>
            <person name="Morin E."/>
            <person name="Tisserant E."/>
            <person name="Splivallo R."/>
            <person name="Hainaut M."/>
            <person name="Henrissat B."/>
            <person name="Ohm R."/>
            <person name="Kuo A."/>
            <person name="Yan J."/>
            <person name="Lipzen A."/>
            <person name="Nolan M."/>
            <person name="Labutti K."/>
            <person name="Barry K."/>
            <person name="Goldstein A."/>
            <person name="Labbe J."/>
            <person name="Schadt C."/>
            <person name="Tuskan G."/>
            <person name="Grigoriev I."/>
            <person name="Martin F."/>
            <person name="Vilgalys R."/>
            <person name="Bonito G."/>
        </authorList>
    </citation>
    <scope>NUCLEOTIDE SEQUENCE [LARGE SCALE GENOMIC DNA]</scope>
    <source>
        <strain evidence="1 2">AG-77</strain>
    </source>
</reference>
<sequence>MMMTMLTRLKQDLCGQGEHEVVPKATLTHACWIIDSNPSLMDLKPTGILLKDPRDAYLLTASLFRLLRFQTLHADYTLSCYTEATYNHNNNNPMTSAATRFFELPELVAHLTQHLDSRGISRLMRTSRRLHQFCTPAHYYKVSASYKAFAGNLFGATESILAFAKNVHHVRHIEFKRHDIVYYTNCVTAFLDLLVTPLQQNTAANITINGNQPTLSRPAWLAPPDPRICTVLPIPPMTLLTKMDFDLSERLKCEDCPYYLPSYRDPKATITQVCWIIDSNPHLLDVTLTSVLLKGLRDARLLTRSISGLRKLEFLSLELTQWEGEETPESVMPRVGTDIFFACSPTLREMSVISKWDDPNENLVFLDEYVFNPWGTLQPWEKSDEECGLTTTTPTRQEPLEELKSLLLGRFCEDTTEGDLRSMLRHCPNLTTLVMPAVSEIQNIRQLAKEGAEYCPRLTNLSSEGFSGGGDAIRGLLLWMLGELPPQQVTRFHCGGIPSFTVHGLDDAGSIFRRHSSTLREILLNGCQNIDSKAIQAIVVECGALERLTVQRSMNEDQRHRCLKLEDAIEFPWACNRIKCLLLTIAIPDTPLNLPADLVVPYYRRRLPITLSAKETQQFRDLESFYRQLGALTELERLDLRALFFDPSGDREVSGNFMVNTFPGMFSLGKKEIRRPGYLQLLGGLTKLKELYGSICLAMEETEATVGMDEVVWMDKHWPALERAGFFWVSPIDSNPFTWFQEQRQKRGRTLDLSALY</sequence>
<proteinExistence type="predicted"/>
<gene>
    <name evidence="1" type="ORF">K457DRAFT_22987</name>
</gene>
<accession>A0A197JKM4</accession>